<proteinExistence type="predicted"/>
<comment type="caution">
    <text evidence="2">The sequence shown here is derived from an EMBL/GenBank/DDBJ whole genome shotgun (WGS) entry which is preliminary data.</text>
</comment>
<gene>
    <name evidence="2" type="ORF">ACFS7Z_13840</name>
</gene>
<name>A0ABW6BWY4_9BACT</name>
<dbReference type="EMBL" id="JBHUOX010000009">
    <property type="protein sequence ID" value="MFD3001449.1"/>
    <property type="molecule type" value="Genomic_DNA"/>
</dbReference>
<accession>A0ABW6BWY4</accession>
<reference evidence="3" key="1">
    <citation type="journal article" date="2019" name="Int. J. Syst. Evol. Microbiol.">
        <title>The Global Catalogue of Microorganisms (GCM) 10K type strain sequencing project: providing services to taxonomists for standard genome sequencing and annotation.</title>
        <authorList>
            <consortium name="The Broad Institute Genomics Platform"/>
            <consortium name="The Broad Institute Genome Sequencing Center for Infectious Disease"/>
            <person name="Wu L."/>
            <person name="Ma J."/>
        </authorList>
    </citation>
    <scope>NUCLEOTIDE SEQUENCE [LARGE SCALE GENOMIC DNA]</scope>
    <source>
        <strain evidence="3">KCTC 23984</strain>
    </source>
</reference>
<dbReference type="Proteomes" id="UP001597641">
    <property type="component" value="Unassembled WGS sequence"/>
</dbReference>
<evidence type="ECO:0000313" key="3">
    <source>
        <dbReference type="Proteomes" id="UP001597641"/>
    </source>
</evidence>
<organism evidence="2 3">
    <name type="scientific">Pontibacter toksunensis</name>
    <dbReference type="NCBI Taxonomy" id="1332631"/>
    <lineage>
        <taxon>Bacteria</taxon>
        <taxon>Pseudomonadati</taxon>
        <taxon>Bacteroidota</taxon>
        <taxon>Cytophagia</taxon>
        <taxon>Cytophagales</taxon>
        <taxon>Hymenobacteraceae</taxon>
        <taxon>Pontibacter</taxon>
    </lineage>
</organism>
<keyword evidence="3" id="KW-1185">Reference proteome</keyword>
<feature type="region of interest" description="Disordered" evidence="1">
    <location>
        <begin position="30"/>
        <end position="61"/>
    </location>
</feature>
<evidence type="ECO:0000313" key="2">
    <source>
        <dbReference type="EMBL" id="MFD3001449.1"/>
    </source>
</evidence>
<evidence type="ECO:0000256" key="1">
    <source>
        <dbReference type="SAM" id="MobiDB-lite"/>
    </source>
</evidence>
<sequence length="61" mass="6774">MTKRIFYSSFKRTSIDLSYVRGAVKEVADETGVDQGRQQVAPKETSSLSGREEKPLLLATP</sequence>
<protein>
    <submittedName>
        <fullName evidence="2">Uncharacterized protein</fullName>
    </submittedName>
</protein>
<dbReference type="RefSeq" id="WP_377485555.1">
    <property type="nucleotide sequence ID" value="NZ_JBHUOX010000009.1"/>
</dbReference>